<evidence type="ECO:0000313" key="2">
    <source>
        <dbReference type="Proteomes" id="UP000887159"/>
    </source>
</evidence>
<dbReference type="EMBL" id="BMAU01021432">
    <property type="protein sequence ID" value="GFY35542.1"/>
    <property type="molecule type" value="Genomic_DNA"/>
</dbReference>
<reference evidence="1" key="1">
    <citation type="submission" date="2020-08" db="EMBL/GenBank/DDBJ databases">
        <title>Multicomponent nature underlies the extraordinary mechanical properties of spider dragline silk.</title>
        <authorList>
            <person name="Kono N."/>
            <person name="Nakamura H."/>
            <person name="Mori M."/>
            <person name="Yoshida Y."/>
            <person name="Ohtoshi R."/>
            <person name="Malay A.D."/>
            <person name="Moran D.A.P."/>
            <person name="Tomita M."/>
            <person name="Numata K."/>
            <person name="Arakawa K."/>
        </authorList>
    </citation>
    <scope>NUCLEOTIDE SEQUENCE</scope>
</reference>
<dbReference type="PANTHER" id="PTHR33481">
    <property type="entry name" value="REVERSE TRANSCRIPTASE"/>
    <property type="match status" value="1"/>
</dbReference>
<evidence type="ECO:0000313" key="1">
    <source>
        <dbReference type="EMBL" id="GFY35542.1"/>
    </source>
</evidence>
<name>A0A8X6WI60_TRICX</name>
<dbReference type="GO" id="GO:0003964">
    <property type="term" value="F:RNA-directed DNA polymerase activity"/>
    <property type="evidence" value="ECO:0007669"/>
    <property type="project" value="UniProtKB-KW"/>
</dbReference>
<keyword evidence="1" id="KW-0808">Transferase</keyword>
<dbReference type="PANTHER" id="PTHR33481:SF1">
    <property type="entry name" value="ENDONUCLEASE_EXONUCLEASE_PHOSPHATASE DOMAIN-CONTAINING PROTEIN-RELATED"/>
    <property type="match status" value="1"/>
</dbReference>
<keyword evidence="1" id="KW-0695">RNA-directed DNA polymerase</keyword>
<proteinExistence type="predicted"/>
<protein>
    <submittedName>
        <fullName evidence="1">Putative RNA-directed DNA polymerase from transposon X-element</fullName>
    </submittedName>
</protein>
<comment type="caution">
    <text evidence="1">The sequence shown here is derived from an EMBL/GenBank/DDBJ whole genome shotgun (WGS) entry which is preliminary data.</text>
</comment>
<accession>A0A8X6WI60</accession>
<sequence length="375" mass="42698">MSNILHQLPPSVRGMLYVDDLQVSCQGSDMRLIERQLQTTVNRLVQWCDQNGHTISPSKSSCVHFCRKRNLHPDPSIHIGHIPIPVVSAVRFLGVIFDCKLTFLPHVLYLRKRCERSLNILKVLSNTLWGADRVSLLRVYQALILSRLDYGCVVYGSARASVLKRLDTVYHSALRICSGAFRTSPVTSLYVVCYQPPLELRRRQLCANYFIRAMSVPSHPLKPFDLAIGLNRLYAARSLNIKPFSERAKAVLNDAHLININIQENNILAFPPWDIQNFNYHNPFSGYDKAGTADVIYQLLFSFHRSKYSKYLPVYTDGSKAVGHVGTATAGSDVVQSGRAIFDDFFQHLWPYIGNNTANVVFQMVKRFWLIRIDQ</sequence>
<gene>
    <name evidence="1" type="primary">X-elementORF2_272</name>
    <name evidence="1" type="ORF">TNCV_196451</name>
</gene>
<keyword evidence="1" id="KW-0548">Nucleotidyltransferase</keyword>
<organism evidence="1 2">
    <name type="scientific">Trichonephila clavipes</name>
    <name type="common">Golden silk orbweaver</name>
    <name type="synonym">Nephila clavipes</name>
    <dbReference type="NCBI Taxonomy" id="2585209"/>
    <lineage>
        <taxon>Eukaryota</taxon>
        <taxon>Metazoa</taxon>
        <taxon>Ecdysozoa</taxon>
        <taxon>Arthropoda</taxon>
        <taxon>Chelicerata</taxon>
        <taxon>Arachnida</taxon>
        <taxon>Araneae</taxon>
        <taxon>Araneomorphae</taxon>
        <taxon>Entelegynae</taxon>
        <taxon>Araneoidea</taxon>
        <taxon>Nephilidae</taxon>
        <taxon>Trichonephila</taxon>
    </lineage>
</organism>
<dbReference type="AlphaFoldDB" id="A0A8X6WI60"/>
<dbReference type="Proteomes" id="UP000887159">
    <property type="component" value="Unassembled WGS sequence"/>
</dbReference>
<keyword evidence="2" id="KW-1185">Reference proteome</keyword>